<dbReference type="GO" id="GO:0001510">
    <property type="term" value="P:RNA methylation"/>
    <property type="evidence" value="ECO:0007669"/>
    <property type="project" value="InterPro"/>
</dbReference>
<feature type="domain" description="Hen1 N-terminal" evidence="15">
    <location>
        <begin position="1"/>
        <end position="253"/>
    </location>
</feature>
<keyword evidence="7" id="KW-0479">Metal-binding</keyword>
<evidence type="ECO:0000256" key="5">
    <source>
        <dbReference type="ARBA" id="ARBA00022679"/>
    </source>
</evidence>
<sequence>MFISISTTGTAERPATDLGFLLHKHPDKVQRFSTSHGEAHVFYPEATEQACTAALLLDIDPIALVRRGRGKGRGGSPDFALAQYVNDRPYAASSLLAVALRTVFRTAMKGVCETRPGLADQPLPLRIALPAVPANGAGEGGGAAMVRRLFEPLGWQVEAAVIPLDEAFPEWGESRYVRVELSATVRLADALQQLYVLLPVLDGSKHYWVAPDEVDKLLDAGEGWLGDHPELALITRRYLARRWSLARTAMERLELARLAEADDREAEEIDNAVDDSAVDDTSEQGPEHASQQEEKPVSLGVQRRQAILTALSEVGAARVLDLGCGQGELVGALLKDVRVTEVLGVDVSSRALSAAARKLRLDRMPERQAARVKLVQGALTYTDARLKGYDAAVLSEVIEHLDLPRLPALEYAVFGAARPTAVVVTTPNVEYNVRWETLPAGHVRHADHRFEWDRAQFLAWAEQVADKYGYTVTVRPVGPVDDEVGAPTQLALFRIGTTEATTEATTTEATTETTTTETTTEGSAAR</sequence>
<dbReference type="InterPro" id="IPR024740">
    <property type="entry name" value="Hen1_N"/>
</dbReference>
<evidence type="ECO:0000256" key="1">
    <source>
        <dbReference type="ARBA" id="ARBA00001946"/>
    </source>
</evidence>
<organism evidence="16 17">
    <name type="scientific">Kitasatospora atroaurantiaca</name>
    <dbReference type="NCBI Taxonomy" id="285545"/>
    <lineage>
        <taxon>Bacteria</taxon>
        <taxon>Bacillati</taxon>
        <taxon>Actinomycetota</taxon>
        <taxon>Actinomycetes</taxon>
        <taxon>Kitasatosporales</taxon>
        <taxon>Streptomycetaceae</taxon>
        <taxon>Kitasatospora</taxon>
    </lineage>
</organism>
<gene>
    <name evidence="16" type="ORF">FB465_2377</name>
</gene>
<dbReference type="RefSeq" id="WP_145790086.1">
    <property type="nucleotide sequence ID" value="NZ_BAAABR010000030.1"/>
</dbReference>
<dbReference type="Gene3D" id="3.30.1610.20">
    <property type="entry name" value="Hen1, N-terminal domain"/>
    <property type="match status" value="1"/>
</dbReference>
<dbReference type="InterPro" id="IPR029063">
    <property type="entry name" value="SAM-dependent_MTases_sf"/>
</dbReference>
<comment type="similarity">
    <text evidence="2">Belongs to the methyltransferase superfamily. HEN1 family.</text>
</comment>
<keyword evidence="10" id="KW-0943">RNA-mediated gene silencing</keyword>
<reference evidence="16 17" key="1">
    <citation type="submission" date="2019-06" db="EMBL/GenBank/DDBJ databases">
        <title>Sequencing the genomes of 1000 actinobacteria strains.</title>
        <authorList>
            <person name="Klenk H.-P."/>
        </authorList>
    </citation>
    <scope>NUCLEOTIDE SEQUENCE [LARGE SCALE GENOMIC DNA]</scope>
    <source>
        <strain evidence="16 17">DSM 41649</strain>
    </source>
</reference>
<keyword evidence="9" id="KW-0694">RNA-binding</keyword>
<evidence type="ECO:0000256" key="8">
    <source>
        <dbReference type="ARBA" id="ARBA00022842"/>
    </source>
</evidence>
<dbReference type="Pfam" id="PF12623">
    <property type="entry name" value="Hen1_L"/>
    <property type="match status" value="1"/>
</dbReference>
<evidence type="ECO:0000256" key="11">
    <source>
        <dbReference type="ARBA" id="ARBA00035025"/>
    </source>
</evidence>
<keyword evidence="8" id="KW-0460">Magnesium</keyword>
<dbReference type="GO" id="GO:0031047">
    <property type="term" value="P:regulatory ncRNA-mediated gene silencing"/>
    <property type="evidence" value="ECO:0007669"/>
    <property type="project" value="UniProtKB-KW"/>
</dbReference>
<dbReference type="InterPro" id="IPR026610">
    <property type="entry name" value="Hen1"/>
</dbReference>
<dbReference type="GO" id="GO:0090486">
    <property type="term" value="F:small RNA 2'-O-methyltransferase activity"/>
    <property type="evidence" value="ECO:0007669"/>
    <property type="project" value="UniProtKB-EC"/>
</dbReference>
<evidence type="ECO:0000256" key="10">
    <source>
        <dbReference type="ARBA" id="ARBA00023158"/>
    </source>
</evidence>
<evidence type="ECO:0000256" key="3">
    <source>
        <dbReference type="ARBA" id="ARBA00021330"/>
    </source>
</evidence>
<dbReference type="InterPro" id="IPR038546">
    <property type="entry name" value="Hen1_N_sf"/>
</dbReference>
<feature type="region of interest" description="Disordered" evidence="13">
    <location>
        <begin position="266"/>
        <end position="298"/>
    </location>
</feature>
<feature type="compositionally biased region" description="Acidic residues" evidence="13">
    <location>
        <begin position="266"/>
        <end position="282"/>
    </location>
</feature>
<keyword evidence="4 16" id="KW-0489">Methyltransferase</keyword>
<dbReference type="InterPro" id="IPR024026">
    <property type="entry name" value="3'-RNA_MeTfrase_Hen1_bac"/>
</dbReference>
<dbReference type="EC" id="2.1.1.386" evidence="11"/>
<name>A0A561EP35_9ACTN</name>
<accession>A0A561EP35</accession>
<evidence type="ECO:0000256" key="13">
    <source>
        <dbReference type="SAM" id="MobiDB-lite"/>
    </source>
</evidence>
<evidence type="ECO:0000259" key="15">
    <source>
        <dbReference type="Pfam" id="PF12623"/>
    </source>
</evidence>
<feature type="domain" description="Methyltransferase type 12" evidence="14">
    <location>
        <begin position="320"/>
        <end position="405"/>
    </location>
</feature>
<dbReference type="GO" id="GO:0046872">
    <property type="term" value="F:metal ion binding"/>
    <property type="evidence" value="ECO:0007669"/>
    <property type="project" value="UniProtKB-KW"/>
</dbReference>
<dbReference type="Proteomes" id="UP000318416">
    <property type="component" value="Unassembled WGS sequence"/>
</dbReference>
<dbReference type="OrthoDB" id="626362at2"/>
<dbReference type="PANTHER" id="PTHR21404">
    <property type="entry name" value="HEN1"/>
    <property type="match status" value="1"/>
</dbReference>
<dbReference type="Gene3D" id="3.40.50.150">
    <property type="entry name" value="Vaccinia Virus protein VP39"/>
    <property type="match status" value="1"/>
</dbReference>
<dbReference type="EMBL" id="VIVR01000001">
    <property type="protein sequence ID" value="TWE17362.1"/>
    <property type="molecule type" value="Genomic_DNA"/>
</dbReference>
<dbReference type="InterPro" id="IPR013217">
    <property type="entry name" value="Methyltransf_12"/>
</dbReference>
<comment type="caution">
    <text evidence="16">The sequence shown here is derived from an EMBL/GenBank/DDBJ whole genome shotgun (WGS) entry which is preliminary data.</text>
</comment>
<evidence type="ECO:0000259" key="14">
    <source>
        <dbReference type="Pfam" id="PF08242"/>
    </source>
</evidence>
<evidence type="ECO:0000313" key="17">
    <source>
        <dbReference type="Proteomes" id="UP000318416"/>
    </source>
</evidence>
<dbReference type="SUPFAM" id="SSF53335">
    <property type="entry name" value="S-adenosyl-L-methionine-dependent methyltransferases"/>
    <property type="match status" value="1"/>
</dbReference>
<dbReference type="AlphaFoldDB" id="A0A561EP35"/>
<keyword evidence="17" id="KW-1185">Reference proteome</keyword>
<feature type="region of interest" description="Disordered" evidence="13">
    <location>
        <begin position="498"/>
        <end position="526"/>
    </location>
</feature>
<dbReference type="NCBIfam" id="TIGR04074">
    <property type="entry name" value="bacter_Hen1"/>
    <property type="match status" value="1"/>
</dbReference>
<evidence type="ECO:0000313" key="16">
    <source>
        <dbReference type="EMBL" id="TWE17362.1"/>
    </source>
</evidence>
<dbReference type="CDD" id="cd02440">
    <property type="entry name" value="AdoMet_MTases"/>
    <property type="match status" value="1"/>
</dbReference>
<evidence type="ECO:0000256" key="4">
    <source>
        <dbReference type="ARBA" id="ARBA00022603"/>
    </source>
</evidence>
<comment type="catalytic activity">
    <reaction evidence="12">
        <text>small RNA 3'-end nucleotide + S-adenosyl-L-methionine = small RNA 3'-end 2'-O-methylnucleotide + S-adenosyl-L-homocysteine + H(+)</text>
        <dbReference type="Rhea" id="RHEA:37887"/>
        <dbReference type="Rhea" id="RHEA-COMP:10415"/>
        <dbReference type="Rhea" id="RHEA-COMP:10416"/>
        <dbReference type="ChEBI" id="CHEBI:15378"/>
        <dbReference type="ChEBI" id="CHEBI:57856"/>
        <dbReference type="ChEBI" id="CHEBI:59789"/>
        <dbReference type="ChEBI" id="CHEBI:74896"/>
        <dbReference type="ChEBI" id="CHEBI:74898"/>
        <dbReference type="EC" id="2.1.1.386"/>
    </reaction>
</comment>
<keyword evidence="6" id="KW-0949">S-adenosyl-L-methionine</keyword>
<dbReference type="PANTHER" id="PTHR21404:SF3">
    <property type="entry name" value="SMALL RNA 2'-O-METHYLTRANSFERASE"/>
    <property type="match status" value="1"/>
</dbReference>
<evidence type="ECO:0000256" key="7">
    <source>
        <dbReference type="ARBA" id="ARBA00022723"/>
    </source>
</evidence>
<evidence type="ECO:0000256" key="9">
    <source>
        <dbReference type="ARBA" id="ARBA00022884"/>
    </source>
</evidence>
<dbReference type="Pfam" id="PF08242">
    <property type="entry name" value="Methyltransf_12"/>
    <property type="match status" value="1"/>
</dbReference>
<evidence type="ECO:0000256" key="12">
    <source>
        <dbReference type="ARBA" id="ARBA00048418"/>
    </source>
</evidence>
<proteinExistence type="inferred from homology"/>
<evidence type="ECO:0000256" key="6">
    <source>
        <dbReference type="ARBA" id="ARBA00022691"/>
    </source>
</evidence>
<comment type="cofactor">
    <cofactor evidence="1">
        <name>Mg(2+)</name>
        <dbReference type="ChEBI" id="CHEBI:18420"/>
    </cofactor>
</comment>
<evidence type="ECO:0000256" key="2">
    <source>
        <dbReference type="ARBA" id="ARBA00009026"/>
    </source>
</evidence>
<keyword evidence="5 16" id="KW-0808">Transferase</keyword>
<protein>
    <recommendedName>
        <fullName evidence="3">Small RNA 2'-O-methyltransferase</fullName>
        <ecNumber evidence="11">2.1.1.386</ecNumber>
    </recommendedName>
</protein>
<dbReference type="GO" id="GO:0003723">
    <property type="term" value="F:RNA binding"/>
    <property type="evidence" value="ECO:0007669"/>
    <property type="project" value="UniProtKB-KW"/>
</dbReference>